<dbReference type="AlphaFoldDB" id="A0A6H9WTQ9"/>
<dbReference type="InterPro" id="IPR053710">
    <property type="entry name" value="Arylamine_NAT_domain_sf"/>
</dbReference>
<sequence>MTQRTHAAESEVPADAVERARLRTGYARRLGLSAEAEAALRRGEHAAFEDLVAAHVAAIPFENARVIRGARIRTDALGAVRRIVDDGAGGVCYELNGALAWLLGEIGLCPRLWAAEVRRGDPPPRGSDSSEERWGIPAGHGCLEVPRPGGALLVDVGFGGEGIVGRMVGAGHRVTSPTGRLYRVSGPVPGLEAFAPGAAWHSTSPDSRFTGSLVVSVTGRDATRTLVGSPGPGRIRGGGGGDRAGAGGVQGDGIGSRAFVFSSLVTSRGGDREERRLTREQAARFARTELGFAEELPSHAVSADASSSAPEPGPVHLHG</sequence>
<keyword evidence="4" id="KW-1185">Reference proteome</keyword>
<dbReference type="Proteomes" id="UP000431744">
    <property type="component" value="Unassembled WGS sequence"/>
</dbReference>
<dbReference type="InterPro" id="IPR001447">
    <property type="entry name" value="Arylamine_N-AcTrfase"/>
</dbReference>
<accession>A0A6H9WTQ9</accession>
<evidence type="ECO:0000313" key="3">
    <source>
        <dbReference type="EMBL" id="KAB1650297.1"/>
    </source>
</evidence>
<dbReference type="Pfam" id="PF00797">
    <property type="entry name" value="Acetyltransf_2"/>
    <property type="match status" value="1"/>
</dbReference>
<comment type="caution">
    <text evidence="3">The sequence shown here is derived from an EMBL/GenBank/DDBJ whole genome shotgun (WGS) entry which is preliminary data.</text>
</comment>
<keyword evidence="3" id="KW-0808">Transferase</keyword>
<dbReference type="RefSeq" id="WP_158028881.1">
    <property type="nucleotide sequence ID" value="NZ_BMHG01000001.1"/>
</dbReference>
<feature type="compositionally biased region" description="Gly residues" evidence="2">
    <location>
        <begin position="230"/>
        <end position="250"/>
    </location>
</feature>
<feature type="compositionally biased region" description="Low complexity" evidence="2">
    <location>
        <begin position="298"/>
        <end position="310"/>
    </location>
</feature>
<name>A0A6H9WTQ9_9MICO</name>
<dbReference type="EMBL" id="WBJY01000001">
    <property type="protein sequence ID" value="KAB1650297.1"/>
    <property type="molecule type" value="Genomic_DNA"/>
</dbReference>
<evidence type="ECO:0000256" key="2">
    <source>
        <dbReference type="SAM" id="MobiDB-lite"/>
    </source>
</evidence>
<reference evidence="3 4" key="1">
    <citation type="submission" date="2019-09" db="EMBL/GenBank/DDBJ databases">
        <title>Phylogeny of genus Pseudoclavibacter and closely related genus.</title>
        <authorList>
            <person name="Li Y."/>
        </authorList>
    </citation>
    <scope>NUCLEOTIDE SEQUENCE [LARGE SCALE GENOMIC DNA]</scope>
    <source>
        <strain evidence="3 4">EGI 60007</strain>
    </source>
</reference>
<dbReference type="PANTHER" id="PTHR11786">
    <property type="entry name" value="N-HYDROXYARYLAMINE O-ACETYLTRANSFERASE"/>
    <property type="match status" value="1"/>
</dbReference>
<dbReference type="GO" id="GO:0016407">
    <property type="term" value="F:acetyltransferase activity"/>
    <property type="evidence" value="ECO:0007669"/>
    <property type="project" value="InterPro"/>
</dbReference>
<dbReference type="OrthoDB" id="7181050at2"/>
<gene>
    <name evidence="3" type="ORF">F8O04_08930</name>
</gene>
<feature type="region of interest" description="Disordered" evidence="2">
    <location>
        <begin position="117"/>
        <end position="140"/>
    </location>
</feature>
<comment type="similarity">
    <text evidence="1">Belongs to the arylamine N-acetyltransferase family.</text>
</comment>
<feature type="region of interest" description="Disordered" evidence="2">
    <location>
        <begin position="296"/>
        <end position="319"/>
    </location>
</feature>
<protein>
    <submittedName>
        <fullName evidence="3">Arylamine N-acetyltransferase</fullName>
    </submittedName>
</protein>
<dbReference type="Gene3D" id="3.30.2140.20">
    <property type="match status" value="1"/>
</dbReference>
<dbReference type="InterPro" id="IPR038765">
    <property type="entry name" value="Papain-like_cys_pep_sf"/>
</dbReference>
<evidence type="ECO:0000256" key="1">
    <source>
        <dbReference type="ARBA" id="ARBA00006547"/>
    </source>
</evidence>
<feature type="compositionally biased region" description="Basic and acidic residues" evidence="2">
    <location>
        <begin position="117"/>
        <end position="134"/>
    </location>
</feature>
<evidence type="ECO:0000313" key="4">
    <source>
        <dbReference type="Proteomes" id="UP000431744"/>
    </source>
</evidence>
<dbReference type="SUPFAM" id="SSF54001">
    <property type="entry name" value="Cysteine proteinases"/>
    <property type="match status" value="1"/>
</dbReference>
<proteinExistence type="inferred from homology"/>
<organism evidence="3 4">
    <name type="scientific">Pseudoclavibacter endophyticus</name>
    <dbReference type="NCBI Taxonomy" id="1778590"/>
    <lineage>
        <taxon>Bacteria</taxon>
        <taxon>Bacillati</taxon>
        <taxon>Actinomycetota</taxon>
        <taxon>Actinomycetes</taxon>
        <taxon>Micrococcales</taxon>
        <taxon>Microbacteriaceae</taxon>
        <taxon>Pseudoclavibacter</taxon>
    </lineage>
</organism>
<dbReference type="PANTHER" id="PTHR11786:SF0">
    <property type="entry name" value="ARYLAMINE N-ACETYLTRANSFERASE 4-RELATED"/>
    <property type="match status" value="1"/>
</dbReference>
<feature type="region of interest" description="Disordered" evidence="2">
    <location>
        <begin position="229"/>
        <end position="250"/>
    </location>
</feature>